<feature type="domain" description="Transglycosylase SLT" evidence="1">
    <location>
        <begin position="74"/>
        <end position="159"/>
    </location>
</feature>
<dbReference type="KEGG" id="ocy:OSSY52_14170"/>
<dbReference type="SUPFAM" id="SSF53955">
    <property type="entry name" value="Lysozyme-like"/>
    <property type="match status" value="1"/>
</dbReference>
<dbReference type="InParanoid" id="A0A7G1G7F7"/>
<gene>
    <name evidence="2" type="ORF">OSSY52_14170</name>
</gene>
<proteinExistence type="predicted"/>
<dbReference type="Gene3D" id="1.10.530.10">
    <property type="match status" value="1"/>
</dbReference>
<sequence length="327" mass="37748">MKKNFLLFIIVIIFSIVHFSFDYLTLFKSPGLSFSYSYFNNNEINFSFRYGGKYKIMNSSELLKKVWSQDRTLIGGQMKVESSNYTHAISPSKAMGLFQIKYPTGNDIYVLNLFEPYDNLKGALEYHGYLRKLFDNEKKQIAAYHEGPGTIKNNGMTKNGELYYNKVKLAQKEYKNSPVFSPLILDFNGKMYGKNIEYNLDLSLAYEKIEIYFGNSGNIEKTNNNIIFKNNGINFSIVYCPTTILSFGFGNNYGLIRLGLPWQNFIIKYLNSPEFTYYYGDQYFYFLNIKDKNIKIGVGLNVYNLKFSLNYNLSGVYGLQIGLRGAS</sequence>
<accession>A0A7G1G7F7</accession>
<protein>
    <recommendedName>
        <fullName evidence="1">Transglycosylase SLT domain-containing protein</fullName>
    </recommendedName>
</protein>
<keyword evidence="3" id="KW-1185">Reference proteome</keyword>
<dbReference type="Proteomes" id="UP000516361">
    <property type="component" value="Chromosome"/>
</dbReference>
<dbReference type="EMBL" id="AP018712">
    <property type="protein sequence ID" value="BBE31276.1"/>
    <property type="molecule type" value="Genomic_DNA"/>
</dbReference>
<organism evidence="2 3">
    <name type="scientific">Tepiditoga spiralis</name>
    <dbReference type="NCBI Taxonomy" id="2108365"/>
    <lineage>
        <taxon>Bacteria</taxon>
        <taxon>Thermotogati</taxon>
        <taxon>Thermotogota</taxon>
        <taxon>Thermotogae</taxon>
        <taxon>Petrotogales</taxon>
        <taxon>Petrotogaceae</taxon>
        <taxon>Tepiditoga</taxon>
    </lineage>
</organism>
<evidence type="ECO:0000313" key="3">
    <source>
        <dbReference type="Proteomes" id="UP000516361"/>
    </source>
</evidence>
<dbReference type="CDD" id="cd00254">
    <property type="entry name" value="LT-like"/>
    <property type="match status" value="1"/>
</dbReference>
<dbReference type="InterPro" id="IPR023346">
    <property type="entry name" value="Lysozyme-like_dom_sf"/>
</dbReference>
<name>A0A7G1G7F7_9BACT</name>
<dbReference type="AlphaFoldDB" id="A0A7G1G7F7"/>
<dbReference type="InterPro" id="IPR008258">
    <property type="entry name" value="Transglycosylase_SLT_dom_1"/>
</dbReference>
<reference evidence="2 3" key="1">
    <citation type="submission" date="2018-06" db="EMBL/GenBank/DDBJ databases">
        <title>Genome sequencing of Oceanotoga sp. sy52.</title>
        <authorList>
            <person name="Mori K."/>
        </authorList>
    </citation>
    <scope>NUCLEOTIDE SEQUENCE [LARGE SCALE GENOMIC DNA]</scope>
    <source>
        <strain evidence="3">sy52</strain>
    </source>
</reference>
<dbReference type="Pfam" id="PF01464">
    <property type="entry name" value="SLT"/>
    <property type="match status" value="1"/>
</dbReference>
<dbReference type="RefSeq" id="WP_190613709.1">
    <property type="nucleotide sequence ID" value="NZ_AP018712.1"/>
</dbReference>
<evidence type="ECO:0000313" key="2">
    <source>
        <dbReference type="EMBL" id="BBE31276.1"/>
    </source>
</evidence>
<evidence type="ECO:0000259" key="1">
    <source>
        <dbReference type="Pfam" id="PF01464"/>
    </source>
</evidence>